<comment type="caution">
    <text evidence="2">The sequence shown here is derived from an EMBL/GenBank/DDBJ whole genome shotgun (WGS) entry which is preliminary data.</text>
</comment>
<feature type="transmembrane region" description="Helical" evidence="1">
    <location>
        <begin position="148"/>
        <end position="171"/>
    </location>
</feature>
<proteinExistence type="predicted"/>
<evidence type="ECO:0008006" key="4">
    <source>
        <dbReference type="Google" id="ProtNLM"/>
    </source>
</evidence>
<protein>
    <recommendedName>
        <fullName evidence="4">Permease</fullName>
    </recommendedName>
</protein>
<gene>
    <name evidence="2" type="ORF">DRP44_07565</name>
</gene>
<dbReference type="Proteomes" id="UP000282321">
    <property type="component" value="Unassembled WGS sequence"/>
</dbReference>
<reference evidence="2 3" key="1">
    <citation type="submission" date="2018-06" db="EMBL/GenBank/DDBJ databases">
        <title>Extensive metabolic versatility and redundancy in microbially diverse, dynamic hydrothermal sediments.</title>
        <authorList>
            <person name="Dombrowski N."/>
            <person name="Teske A."/>
            <person name="Baker B.J."/>
        </authorList>
    </citation>
    <scope>NUCLEOTIDE SEQUENCE [LARGE SCALE GENOMIC DNA]</scope>
    <source>
        <strain evidence="2">B35_G9</strain>
    </source>
</reference>
<dbReference type="EMBL" id="QNBC01000128">
    <property type="protein sequence ID" value="RKX64840.1"/>
    <property type="molecule type" value="Genomic_DNA"/>
</dbReference>
<sequence length="176" mass="20294">MMQNAGNTKKKKKKYYNYIFFAFSVASYVLAILLVPDKAHLINKSILNLLIKILPVLVLIFAFMFIMDILFPAKKLARYFKNGRKSTLWLITIAAGIISTGSVYLWYPLLKELQQNGMAPELTAVFIFNRAIKLQLLPMMILYFGLKYVVILTVVMILFSVLYGFIFKLLYNLKSN</sequence>
<feature type="transmembrane region" description="Helical" evidence="1">
    <location>
        <begin position="15"/>
        <end position="34"/>
    </location>
</feature>
<evidence type="ECO:0000313" key="2">
    <source>
        <dbReference type="EMBL" id="RKX64840.1"/>
    </source>
</evidence>
<accession>A0A660S588</accession>
<evidence type="ECO:0000313" key="3">
    <source>
        <dbReference type="Proteomes" id="UP000282321"/>
    </source>
</evidence>
<organism evidence="2 3">
    <name type="scientific">candidate division TA06 bacterium</name>
    <dbReference type="NCBI Taxonomy" id="2250710"/>
    <lineage>
        <taxon>Bacteria</taxon>
        <taxon>Bacteria division TA06</taxon>
    </lineage>
</organism>
<keyword evidence="1" id="KW-0472">Membrane</keyword>
<name>A0A660S588_UNCT6</name>
<feature type="transmembrane region" description="Helical" evidence="1">
    <location>
        <begin position="88"/>
        <end position="107"/>
    </location>
</feature>
<keyword evidence="1" id="KW-1133">Transmembrane helix</keyword>
<keyword evidence="1" id="KW-0812">Transmembrane</keyword>
<feature type="transmembrane region" description="Helical" evidence="1">
    <location>
        <begin position="46"/>
        <end position="67"/>
    </location>
</feature>
<evidence type="ECO:0000256" key="1">
    <source>
        <dbReference type="SAM" id="Phobius"/>
    </source>
</evidence>
<dbReference type="AlphaFoldDB" id="A0A660S588"/>